<evidence type="ECO:0000256" key="9">
    <source>
        <dbReference type="ARBA" id="ARBA00023140"/>
    </source>
</evidence>
<gene>
    <name evidence="11" type="ORF">ZEAMMB73_Zm00001d029176</name>
</gene>
<dbReference type="AlphaFoldDB" id="A0A1D6K380"/>
<accession>A0A1D6K380</accession>
<keyword evidence="11" id="KW-0689">Ribosomal protein</keyword>
<keyword evidence="11" id="KW-0687">Ribonucleoprotein</keyword>
<dbReference type="Pfam" id="PF22924">
    <property type="entry name" value="ACOX_C_alpha1"/>
    <property type="match status" value="1"/>
</dbReference>
<comment type="subcellular location">
    <subcellularLocation>
        <location evidence="2">Peroxisome</location>
    </subcellularLocation>
</comment>
<evidence type="ECO:0000313" key="11">
    <source>
        <dbReference type="EMBL" id="ONL98113.1"/>
    </source>
</evidence>
<keyword evidence="5" id="KW-0274">FAD</keyword>
<keyword evidence="6" id="KW-0276">Fatty acid metabolism</keyword>
<dbReference type="InParanoid" id="A0A1D6K380"/>
<evidence type="ECO:0000256" key="4">
    <source>
        <dbReference type="ARBA" id="ARBA00022630"/>
    </source>
</evidence>
<dbReference type="GO" id="GO:0005777">
    <property type="term" value="C:peroxisome"/>
    <property type="evidence" value="ECO:0007669"/>
    <property type="project" value="UniProtKB-SubCell"/>
</dbReference>
<dbReference type="SMR" id="A0A1D6K380"/>
<dbReference type="STRING" id="4577.A0A1D6K380"/>
<dbReference type="PANTHER" id="PTHR10909">
    <property type="entry name" value="ELECTRON TRANSPORT OXIDOREDUCTASE"/>
    <property type="match status" value="1"/>
</dbReference>
<keyword evidence="7" id="KW-0560">Oxidoreductase</keyword>
<dbReference type="GO" id="GO:0005840">
    <property type="term" value="C:ribosome"/>
    <property type="evidence" value="ECO:0007669"/>
    <property type="project" value="UniProtKB-KW"/>
</dbReference>
<reference evidence="11" key="1">
    <citation type="submission" date="2015-12" db="EMBL/GenBank/DDBJ databases">
        <title>Update maize B73 reference genome by single molecule sequencing technologies.</title>
        <authorList>
            <consortium name="Maize Genome Sequencing Project"/>
            <person name="Ware D."/>
        </authorList>
    </citation>
    <scope>NUCLEOTIDE SEQUENCE [LARGE SCALE GENOMIC DNA]</scope>
    <source>
        <tissue evidence="11">Seedling</tissue>
    </source>
</reference>
<evidence type="ECO:0000256" key="3">
    <source>
        <dbReference type="ARBA" id="ARBA00006288"/>
    </source>
</evidence>
<dbReference type="InterPro" id="IPR055060">
    <property type="entry name" value="ACOX_C_alpha1"/>
</dbReference>
<protein>
    <submittedName>
        <fullName evidence="11">Ribosomal protein L15</fullName>
    </submittedName>
</protein>
<comment type="similarity">
    <text evidence="3">Belongs to the acyl-CoA oxidase family.</text>
</comment>
<dbReference type="InterPro" id="IPR036250">
    <property type="entry name" value="AcylCo_DH-like_C"/>
</dbReference>
<sequence>MATGSAAGEESSAAARRLRRLSLHLLQPAPADRHHQPLALAACGHRVEGGTDVAAALAAYLRGRHRAAQMRLFDFFRARPDLQTPIELPTAAHRDLCYRQLRTLVREAGVRPLTLMATDPAEYFAVMEAAGGADISLGVKLGVQYRLILPLQGKGGEAADMGIHAFIVPIRDLETHAVLPGIEINDCGHKIGLNGVDNGALRFRSVRIPRDNLLNRFGDVSRDGKYTSSLPTINKRFAATLGELVGGRVGIAYCSVGVLKVAVTIVVRYALLRHQFGPPKQPEISVLDYQSHQHKLMPMLASSYAFHFATVQLVDKYSEMKKTNDEDLIADVHVLSSGLKAYITSYTAKSISVCREACGGHGYAAVNRFGHIPNI</sequence>
<dbReference type="InterPro" id="IPR046373">
    <property type="entry name" value="Acyl-CoA_Oxase/DH_mid-dom_sf"/>
</dbReference>
<dbReference type="SUPFAM" id="SSF47203">
    <property type="entry name" value="Acyl-CoA dehydrogenase C-terminal domain-like"/>
    <property type="match status" value="1"/>
</dbReference>
<keyword evidence="8" id="KW-0443">Lipid metabolism</keyword>
<dbReference type="InterPro" id="IPR009100">
    <property type="entry name" value="AcylCoA_DH/oxidase_NM_dom_sf"/>
</dbReference>
<dbReference type="ExpressionAtlas" id="A0A1D6K380">
    <property type="expression patterns" value="baseline and differential"/>
</dbReference>
<organism evidence="11">
    <name type="scientific">Zea mays</name>
    <name type="common">Maize</name>
    <dbReference type="NCBI Taxonomy" id="4577"/>
    <lineage>
        <taxon>Eukaryota</taxon>
        <taxon>Viridiplantae</taxon>
        <taxon>Streptophyta</taxon>
        <taxon>Embryophyta</taxon>
        <taxon>Tracheophyta</taxon>
        <taxon>Spermatophyta</taxon>
        <taxon>Magnoliopsida</taxon>
        <taxon>Liliopsida</taxon>
        <taxon>Poales</taxon>
        <taxon>Poaceae</taxon>
        <taxon>PACMAD clade</taxon>
        <taxon>Panicoideae</taxon>
        <taxon>Andropogonodae</taxon>
        <taxon>Andropogoneae</taxon>
        <taxon>Tripsacinae</taxon>
        <taxon>Zea</taxon>
    </lineage>
</organism>
<evidence type="ECO:0000256" key="2">
    <source>
        <dbReference type="ARBA" id="ARBA00004275"/>
    </source>
</evidence>
<dbReference type="GO" id="GO:0003997">
    <property type="term" value="F:acyl-CoA oxidase activity"/>
    <property type="evidence" value="ECO:0007669"/>
    <property type="project" value="InterPro"/>
</dbReference>
<dbReference type="EMBL" id="CM007647">
    <property type="protein sequence ID" value="ONL98113.1"/>
    <property type="molecule type" value="Genomic_DNA"/>
</dbReference>
<evidence type="ECO:0000256" key="6">
    <source>
        <dbReference type="ARBA" id="ARBA00022832"/>
    </source>
</evidence>
<evidence type="ECO:0000256" key="8">
    <source>
        <dbReference type="ARBA" id="ARBA00023098"/>
    </source>
</evidence>
<evidence type="ECO:0000256" key="5">
    <source>
        <dbReference type="ARBA" id="ARBA00022827"/>
    </source>
</evidence>
<dbReference type="Gene3D" id="1.20.140.10">
    <property type="entry name" value="Butyryl-CoA Dehydrogenase, subunit A, domain 3"/>
    <property type="match status" value="1"/>
</dbReference>
<evidence type="ECO:0000256" key="7">
    <source>
        <dbReference type="ARBA" id="ARBA00023002"/>
    </source>
</evidence>
<dbReference type="PANTHER" id="PTHR10909:SF378">
    <property type="entry name" value="ACYL-COENZYME A OXIDASE"/>
    <property type="match status" value="1"/>
</dbReference>
<keyword evidence="4" id="KW-0285">Flavoprotein</keyword>
<dbReference type="SUPFAM" id="SSF56645">
    <property type="entry name" value="Acyl-CoA dehydrogenase NM domain-like"/>
    <property type="match status" value="1"/>
</dbReference>
<dbReference type="FunFam" id="1.20.140.10:FF:000010">
    <property type="entry name" value="Acyl-coenzyme A oxidase"/>
    <property type="match status" value="1"/>
</dbReference>
<dbReference type="GO" id="GO:0071949">
    <property type="term" value="F:FAD binding"/>
    <property type="evidence" value="ECO:0007669"/>
    <property type="project" value="InterPro"/>
</dbReference>
<dbReference type="Gene3D" id="2.40.110.10">
    <property type="entry name" value="Butyryl-CoA Dehydrogenase, subunit A, domain 2"/>
    <property type="match status" value="1"/>
</dbReference>
<evidence type="ECO:0000256" key="1">
    <source>
        <dbReference type="ARBA" id="ARBA00001974"/>
    </source>
</evidence>
<comment type="cofactor">
    <cofactor evidence="1">
        <name>FAD</name>
        <dbReference type="ChEBI" id="CHEBI:57692"/>
    </cofactor>
</comment>
<proteinExistence type="inferred from homology"/>
<evidence type="ECO:0000259" key="10">
    <source>
        <dbReference type="Pfam" id="PF22924"/>
    </source>
</evidence>
<dbReference type="InterPro" id="IPR012258">
    <property type="entry name" value="Acyl-CoA_oxidase"/>
</dbReference>
<feature type="domain" description="Acyl-CoA oxidase C-alpha1" evidence="10">
    <location>
        <begin position="242"/>
        <end position="372"/>
    </location>
</feature>
<dbReference type="GO" id="GO:0006631">
    <property type="term" value="P:fatty acid metabolic process"/>
    <property type="evidence" value="ECO:0007669"/>
    <property type="project" value="UniProtKB-KW"/>
</dbReference>
<name>A0A1D6K380_MAIZE</name>
<keyword evidence="9" id="KW-0576">Peroxisome</keyword>